<evidence type="ECO:0000256" key="2">
    <source>
        <dbReference type="ARBA" id="ARBA00005346"/>
    </source>
</evidence>
<dbReference type="Pfam" id="PF00361">
    <property type="entry name" value="Proton_antipo_M"/>
    <property type="match status" value="1"/>
</dbReference>
<dbReference type="InterPro" id="IPR050586">
    <property type="entry name" value="CPA3_Na-H_Antiporter_D"/>
</dbReference>
<feature type="transmembrane region" description="Helical" evidence="8">
    <location>
        <begin position="245"/>
        <end position="265"/>
    </location>
</feature>
<comment type="subcellular location">
    <subcellularLocation>
        <location evidence="1">Cell membrane</location>
        <topology evidence="1">Multi-pass membrane protein</topology>
    </subcellularLocation>
    <subcellularLocation>
        <location evidence="7">Membrane</location>
        <topology evidence="7">Multi-pass membrane protein</topology>
    </subcellularLocation>
</comment>
<comment type="similarity">
    <text evidence="2">Belongs to the CPA3 antiporters (TC 2.A.63) subunit D family.</text>
</comment>
<protein>
    <submittedName>
        <fullName evidence="10">Proton-conducting transporter membrane subunit</fullName>
    </submittedName>
</protein>
<evidence type="ECO:0000256" key="8">
    <source>
        <dbReference type="SAM" id="Phobius"/>
    </source>
</evidence>
<organism evidence="10 11">
    <name type="scientific">Natronospira bacteriovora</name>
    <dbReference type="NCBI Taxonomy" id="3069753"/>
    <lineage>
        <taxon>Bacteria</taxon>
        <taxon>Pseudomonadati</taxon>
        <taxon>Pseudomonadota</taxon>
        <taxon>Gammaproteobacteria</taxon>
        <taxon>Natronospirales</taxon>
        <taxon>Natronospiraceae</taxon>
        <taxon>Natronospira</taxon>
    </lineage>
</organism>
<evidence type="ECO:0000313" key="11">
    <source>
        <dbReference type="Proteomes" id="UP001239019"/>
    </source>
</evidence>
<feature type="transmembrane region" description="Helical" evidence="8">
    <location>
        <begin position="36"/>
        <end position="57"/>
    </location>
</feature>
<proteinExistence type="inferred from homology"/>
<dbReference type="RefSeq" id="WP_306729191.1">
    <property type="nucleotide sequence ID" value="NZ_JAVDDT010000009.1"/>
</dbReference>
<evidence type="ECO:0000256" key="3">
    <source>
        <dbReference type="ARBA" id="ARBA00022475"/>
    </source>
</evidence>
<feature type="transmembrane region" description="Helical" evidence="8">
    <location>
        <begin position="6"/>
        <end position="29"/>
    </location>
</feature>
<keyword evidence="3" id="KW-1003">Cell membrane</keyword>
<name>A0ABU0W9I1_9GAMM</name>
<feature type="transmembrane region" description="Helical" evidence="8">
    <location>
        <begin position="114"/>
        <end position="131"/>
    </location>
</feature>
<reference evidence="10 11" key="1">
    <citation type="submission" date="2023-08" db="EMBL/GenBank/DDBJ databases">
        <title>Whole-genome sequencing of halo(alkali)philic microorganisms from hypersaline lakes.</title>
        <authorList>
            <person name="Sorokin D.Y."/>
            <person name="Abbas B."/>
            <person name="Merkel A.Y."/>
        </authorList>
    </citation>
    <scope>NUCLEOTIDE SEQUENCE [LARGE SCALE GENOMIC DNA]</scope>
    <source>
        <strain evidence="10 11">AB-CW4</strain>
    </source>
</reference>
<feature type="transmembrane region" description="Helical" evidence="8">
    <location>
        <begin position="331"/>
        <end position="354"/>
    </location>
</feature>
<keyword evidence="4 7" id="KW-0812">Transmembrane</keyword>
<accession>A0ABU0W9I1</accession>
<feature type="transmembrane region" description="Helical" evidence="8">
    <location>
        <begin position="211"/>
        <end position="233"/>
    </location>
</feature>
<evidence type="ECO:0000259" key="9">
    <source>
        <dbReference type="Pfam" id="PF00361"/>
    </source>
</evidence>
<dbReference type="PANTHER" id="PTHR42703">
    <property type="entry name" value="NADH DEHYDROGENASE"/>
    <property type="match status" value="1"/>
</dbReference>
<dbReference type="PANTHER" id="PTHR42703:SF1">
    <property type="entry name" value="NA(+)_H(+) ANTIPORTER SUBUNIT D1"/>
    <property type="match status" value="1"/>
</dbReference>
<sequence>MDGEGLQTLILTLLVFAPLLTGMLAFALGARGLADALGIALSLGLLLLLVPLSGTVLEQGHLHIDLGGHGGGLGIPLYVDGLTLAMLWLTAILSLSIQVYSAGWLRSNSLSADIEFRWLWFFLWSGLNALFLSGDLFNLYVTLEITTLAAVPLVILSRGRQAMEAAMRYLLYALVGSILFLLGVALTYAYSGFLSLPEISARSINGSVATAALLLMTAGTAMKAALFPVHGWLPRAHSTAPSPASALLSAIVAKAGAYLLIRLWMGPFEQAWNLPMAQAMGAVGAAGIFFASFQALRQTRLKLVIAYSTVAQLGYLLLLIPLATLMAWNGVIYHALSHGLAKAALFLAAGNLIMAIGNDRLESLAGCDRILSKNIMAIGLAGVAIAGLPPSGGFIAKWWMIQSALQSGQWWWAAVISTGGLMAALYIFRILAHAFHAQDPYSHTPRHHAGTTLSRWLVWPPVLLALAAIALGVTGNLLAPFIEAGSPLGGQP</sequence>
<feature type="transmembrane region" description="Helical" evidence="8">
    <location>
        <begin position="375"/>
        <end position="399"/>
    </location>
</feature>
<evidence type="ECO:0000256" key="1">
    <source>
        <dbReference type="ARBA" id="ARBA00004651"/>
    </source>
</evidence>
<comment type="caution">
    <text evidence="10">The sequence shown here is derived from an EMBL/GenBank/DDBJ whole genome shotgun (WGS) entry which is preliminary data.</text>
</comment>
<evidence type="ECO:0000256" key="5">
    <source>
        <dbReference type="ARBA" id="ARBA00022989"/>
    </source>
</evidence>
<feature type="transmembrane region" description="Helical" evidence="8">
    <location>
        <begin position="411"/>
        <end position="435"/>
    </location>
</feature>
<dbReference type="InterPro" id="IPR003918">
    <property type="entry name" value="NADH_UbQ_OxRdtase"/>
</dbReference>
<keyword evidence="11" id="KW-1185">Reference proteome</keyword>
<keyword evidence="5 8" id="KW-1133">Transmembrane helix</keyword>
<keyword evidence="6 8" id="KW-0472">Membrane</keyword>
<feature type="domain" description="NADH:quinone oxidoreductase/Mrp antiporter transmembrane" evidence="9">
    <location>
        <begin position="133"/>
        <end position="420"/>
    </location>
</feature>
<feature type="transmembrane region" description="Helical" evidence="8">
    <location>
        <begin position="137"/>
        <end position="157"/>
    </location>
</feature>
<evidence type="ECO:0000256" key="7">
    <source>
        <dbReference type="RuleBase" id="RU000320"/>
    </source>
</evidence>
<feature type="transmembrane region" description="Helical" evidence="8">
    <location>
        <begin position="77"/>
        <end position="102"/>
    </location>
</feature>
<dbReference type="PRINTS" id="PR01437">
    <property type="entry name" value="NUOXDRDTASE4"/>
</dbReference>
<evidence type="ECO:0000256" key="6">
    <source>
        <dbReference type="ARBA" id="ARBA00023136"/>
    </source>
</evidence>
<feature type="transmembrane region" description="Helical" evidence="8">
    <location>
        <begin position="169"/>
        <end position="191"/>
    </location>
</feature>
<gene>
    <name evidence="10" type="ORF">RBH19_12495</name>
</gene>
<evidence type="ECO:0000256" key="4">
    <source>
        <dbReference type="ARBA" id="ARBA00022692"/>
    </source>
</evidence>
<dbReference type="InterPro" id="IPR001750">
    <property type="entry name" value="ND/Mrp_TM"/>
</dbReference>
<feature type="transmembrane region" description="Helical" evidence="8">
    <location>
        <begin position="277"/>
        <end position="296"/>
    </location>
</feature>
<feature type="transmembrane region" description="Helical" evidence="8">
    <location>
        <begin position="303"/>
        <end position="325"/>
    </location>
</feature>
<dbReference type="Proteomes" id="UP001239019">
    <property type="component" value="Unassembled WGS sequence"/>
</dbReference>
<dbReference type="EMBL" id="JAVDDT010000009">
    <property type="protein sequence ID" value="MDQ2070692.1"/>
    <property type="molecule type" value="Genomic_DNA"/>
</dbReference>
<evidence type="ECO:0000313" key="10">
    <source>
        <dbReference type="EMBL" id="MDQ2070692.1"/>
    </source>
</evidence>
<feature type="transmembrane region" description="Helical" evidence="8">
    <location>
        <begin position="456"/>
        <end position="482"/>
    </location>
</feature>